<proteinExistence type="predicted"/>
<sequence>MSTATLFSPYYEPVVANRFFAKHIKYDEVYRDRGDLRKMVDVFEVRIRDWYIDPIEVLLETNVRGWRLKIARWLGKRDHGGHYSFTVMAMTCLLIDTLSQFEKGLPEGTRSVFKDFIRNNLPSYGGSVVPPIDGYRLPRRGTTTPQHEPLRDLAEVLYAGFRCGILHQAHAPLYCGIVPGNKPPSIETSDHATYGSGATVSVSGDDCPVVVVQPAHLYSEVMVYFGRYLSNLKDSDSQHDGLRDHFKTKFADSFGIDVFGATL</sequence>
<protein>
    <submittedName>
        <fullName evidence="1">Uncharacterized protein</fullName>
    </submittedName>
</protein>
<dbReference type="EMBL" id="DQAY01000029">
    <property type="protein sequence ID" value="HCO22391.1"/>
    <property type="molecule type" value="Genomic_DNA"/>
</dbReference>
<gene>
    <name evidence="1" type="ORF">DIT97_04755</name>
</gene>
<name>A0A3D3R0L3_9PLAN</name>
<dbReference type="AlphaFoldDB" id="A0A3D3R0L3"/>
<comment type="caution">
    <text evidence="1">The sequence shown here is derived from an EMBL/GenBank/DDBJ whole genome shotgun (WGS) entry which is preliminary data.</text>
</comment>
<evidence type="ECO:0000313" key="2">
    <source>
        <dbReference type="Proteomes" id="UP000263642"/>
    </source>
</evidence>
<organism evidence="1 2">
    <name type="scientific">Gimesia maris</name>
    <dbReference type="NCBI Taxonomy" id="122"/>
    <lineage>
        <taxon>Bacteria</taxon>
        <taxon>Pseudomonadati</taxon>
        <taxon>Planctomycetota</taxon>
        <taxon>Planctomycetia</taxon>
        <taxon>Planctomycetales</taxon>
        <taxon>Planctomycetaceae</taxon>
        <taxon>Gimesia</taxon>
    </lineage>
</organism>
<reference evidence="1 2" key="1">
    <citation type="journal article" date="2018" name="Nat. Biotechnol.">
        <title>A standardized bacterial taxonomy based on genome phylogeny substantially revises the tree of life.</title>
        <authorList>
            <person name="Parks D.H."/>
            <person name="Chuvochina M."/>
            <person name="Waite D.W."/>
            <person name="Rinke C."/>
            <person name="Skarshewski A."/>
            <person name="Chaumeil P.A."/>
            <person name="Hugenholtz P."/>
        </authorList>
    </citation>
    <scope>NUCLEOTIDE SEQUENCE [LARGE SCALE GENOMIC DNA]</scope>
    <source>
        <strain evidence="1">UBA9375</strain>
    </source>
</reference>
<evidence type="ECO:0000313" key="1">
    <source>
        <dbReference type="EMBL" id="HCO22391.1"/>
    </source>
</evidence>
<accession>A0A3D3R0L3</accession>
<dbReference type="Proteomes" id="UP000263642">
    <property type="component" value="Unassembled WGS sequence"/>
</dbReference>